<sequence>MEYICGFTFAPFCGAGVLDSASAKESLKQMQERTGADFVIFAPNGVQKNAHSEEICYTSEATMTDEELVEMIAYAKELGLRVALKPTANCADGTWRAFISFFDYDVVCEAKWSNWFPSYTAFQLHYATIAEETGCEMFIAGCEMVMTEHREKEWRKLISDIKEVYHGLVSYNTDKYQEEHVTWWDAVDVISSSGYYPIHDWENQLDRIERVVKKYQKPFFFAEAGCMSVKDSNLVPNNWEVRGDVDLQGQRDWYEAMFEACGKRDWLHGMAFWSWNPKLPTREQALLMGDYEIYQKPAEQVVKEHFSQLAKSRQ</sequence>
<comment type="caution">
    <text evidence="1">The sequence shown here is derived from an EMBL/GenBank/DDBJ whole genome shotgun (WGS) entry which is preliminary data.</text>
</comment>
<organism evidence="1 2">
    <name type="scientific">Roseburia inulinivorans</name>
    <dbReference type="NCBI Taxonomy" id="360807"/>
    <lineage>
        <taxon>Bacteria</taxon>
        <taxon>Bacillati</taxon>
        <taxon>Bacillota</taxon>
        <taxon>Clostridia</taxon>
        <taxon>Lachnospirales</taxon>
        <taxon>Lachnospiraceae</taxon>
        <taxon>Roseburia</taxon>
    </lineage>
</organism>
<keyword evidence="1" id="KW-0858">Xylan degradation</keyword>
<gene>
    <name evidence="1" type="ORF">DW654_08665</name>
</gene>
<proteinExistence type="predicted"/>
<dbReference type="GO" id="GO:0045493">
    <property type="term" value="P:xylan catabolic process"/>
    <property type="evidence" value="ECO:0007669"/>
    <property type="project" value="UniProtKB-KW"/>
</dbReference>
<keyword evidence="1" id="KW-0378">Hydrolase</keyword>
<protein>
    <submittedName>
        <fullName evidence="1">1,4-beta-xylanase</fullName>
    </submittedName>
</protein>
<evidence type="ECO:0000313" key="1">
    <source>
        <dbReference type="EMBL" id="RHF84219.1"/>
    </source>
</evidence>
<name>A0A3R6D7T6_9FIRM</name>
<keyword evidence="1" id="KW-0624">Polysaccharide degradation</keyword>
<dbReference type="Pfam" id="PF22612">
    <property type="entry name" value="GH113"/>
    <property type="match status" value="1"/>
</dbReference>
<evidence type="ECO:0000313" key="2">
    <source>
        <dbReference type="Proteomes" id="UP000283701"/>
    </source>
</evidence>
<dbReference type="InterPro" id="IPR055151">
    <property type="entry name" value="GH113"/>
</dbReference>
<dbReference type="SUPFAM" id="SSF51445">
    <property type="entry name" value="(Trans)glycosidases"/>
    <property type="match status" value="1"/>
</dbReference>
<keyword evidence="1" id="KW-0326">Glycosidase</keyword>
<dbReference type="GO" id="GO:0016798">
    <property type="term" value="F:hydrolase activity, acting on glycosyl bonds"/>
    <property type="evidence" value="ECO:0007669"/>
    <property type="project" value="UniProtKB-KW"/>
</dbReference>
<keyword evidence="1" id="KW-0119">Carbohydrate metabolism</keyword>
<dbReference type="AlphaFoldDB" id="A0A3R6D7T6"/>
<dbReference type="EMBL" id="QRHP01000008">
    <property type="protein sequence ID" value="RHF84219.1"/>
    <property type="molecule type" value="Genomic_DNA"/>
</dbReference>
<reference evidence="1 2" key="1">
    <citation type="submission" date="2018-08" db="EMBL/GenBank/DDBJ databases">
        <title>A genome reference for cultivated species of the human gut microbiota.</title>
        <authorList>
            <person name="Zou Y."/>
            <person name="Xue W."/>
            <person name="Luo G."/>
        </authorList>
    </citation>
    <scope>NUCLEOTIDE SEQUENCE [LARGE SCALE GENOMIC DNA]</scope>
    <source>
        <strain evidence="1 2">AM23-23AC</strain>
    </source>
</reference>
<accession>A0A3R6D7T6</accession>
<dbReference type="Gene3D" id="3.20.20.80">
    <property type="entry name" value="Glycosidases"/>
    <property type="match status" value="1"/>
</dbReference>
<dbReference type="RefSeq" id="WP_118203058.1">
    <property type="nucleotide sequence ID" value="NZ_QRHP01000008.1"/>
</dbReference>
<dbReference type="InterPro" id="IPR017853">
    <property type="entry name" value="GH"/>
</dbReference>
<dbReference type="Proteomes" id="UP000283701">
    <property type="component" value="Unassembled WGS sequence"/>
</dbReference>